<name>A0A974CUV4_XENLA</name>
<organism evidence="1 2">
    <name type="scientific">Xenopus laevis</name>
    <name type="common">African clawed frog</name>
    <dbReference type="NCBI Taxonomy" id="8355"/>
    <lineage>
        <taxon>Eukaryota</taxon>
        <taxon>Metazoa</taxon>
        <taxon>Chordata</taxon>
        <taxon>Craniata</taxon>
        <taxon>Vertebrata</taxon>
        <taxon>Euteleostomi</taxon>
        <taxon>Amphibia</taxon>
        <taxon>Batrachia</taxon>
        <taxon>Anura</taxon>
        <taxon>Pipoidea</taxon>
        <taxon>Pipidae</taxon>
        <taxon>Xenopodinae</taxon>
        <taxon>Xenopus</taxon>
        <taxon>Xenopus</taxon>
    </lineage>
</organism>
<reference evidence="2" key="1">
    <citation type="journal article" date="2016" name="Nature">
        <title>Genome evolution in the allotetraploid frog Xenopus laevis.</title>
        <authorList>
            <person name="Session A.M."/>
            <person name="Uno Y."/>
            <person name="Kwon T."/>
            <person name="Chapman J.A."/>
            <person name="Toyoda A."/>
            <person name="Takahashi S."/>
            <person name="Fukui A."/>
            <person name="Hikosaka A."/>
            <person name="Suzuki A."/>
            <person name="Kondo M."/>
            <person name="van Heeringen S.J."/>
            <person name="Quigley I."/>
            <person name="Heinz S."/>
            <person name="Ogino H."/>
            <person name="Ochi H."/>
            <person name="Hellsten U."/>
            <person name="Lyons J.B."/>
            <person name="Simakov O."/>
            <person name="Putnam N."/>
            <person name="Stites J."/>
            <person name="Kuroki Y."/>
            <person name="Tanaka T."/>
            <person name="Michiue T."/>
            <person name="Watanabe M."/>
            <person name="Bogdanovic O."/>
            <person name="Lister R."/>
            <person name="Georgiou G."/>
            <person name="Paranjpe S.S."/>
            <person name="van Kruijsbergen I."/>
            <person name="Shu S."/>
            <person name="Carlson J."/>
            <person name="Kinoshita T."/>
            <person name="Ohta Y."/>
            <person name="Mawaribuchi S."/>
            <person name="Jenkins J."/>
            <person name="Grimwood J."/>
            <person name="Schmutz J."/>
            <person name="Mitros T."/>
            <person name="Mozaffari S.V."/>
            <person name="Suzuki Y."/>
            <person name="Haramoto Y."/>
            <person name="Yamamoto T.S."/>
            <person name="Takagi C."/>
            <person name="Heald R."/>
            <person name="Miller K."/>
            <person name="Haudenschild C."/>
            <person name="Kitzman J."/>
            <person name="Nakayama T."/>
            <person name="Izutsu Y."/>
            <person name="Robert J."/>
            <person name="Fortriede J."/>
            <person name="Burns K."/>
            <person name="Lotay V."/>
            <person name="Karimi K."/>
            <person name="Yasuoka Y."/>
            <person name="Dichmann D.S."/>
            <person name="Flajnik M.F."/>
            <person name="Houston D.W."/>
            <person name="Shendure J."/>
            <person name="DuPasquier L."/>
            <person name="Vize P.D."/>
            <person name="Zorn A.M."/>
            <person name="Ito M."/>
            <person name="Marcotte E.M."/>
            <person name="Wallingford J.B."/>
            <person name="Ito Y."/>
            <person name="Asashima M."/>
            <person name="Ueno N."/>
            <person name="Matsuda Y."/>
            <person name="Veenstra G.J."/>
            <person name="Fujiyama A."/>
            <person name="Harland R.M."/>
            <person name="Taira M."/>
            <person name="Rokhsar D.S."/>
        </authorList>
    </citation>
    <scope>NUCLEOTIDE SEQUENCE [LARGE SCALE GENOMIC DNA]</scope>
    <source>
        <strain evidence="2">J</strain>
    </source>
</reference>
<protein>
    <submittedName>
        <fullName evidence="1">Uncharacterized protein</fullName>
    </submittedName>
</protein>
<dbReference type="Proteomes" id="UP000694892">
    <property type="component" value="Chromosome 5L"/>
</dbReference>
<gene>
    <name evidence="1" type="ORF">XELAEV_18027075mg</name>
</gene>
<dbReference type="EMBL" id="CM004474">
    <property type="protein sequence ID" value="OCT80258.1"/>
    <property type="molecule type" value="Genomic_DNA"/>
</dbReference>
<sequence>MEFNRLSKSIPMIKRSYGRSTINVGCLRIFLPILYVSQDVPFTCKLSLPTLIKEPSNAVNLGVFFDDPKICWQWLKDKIVT</sequence>
<proteinExistence type="predicted"/>
<evidence type="ECO:0000313" key="2">
    <source>
        <dbReference type="Proteomes" id="UP000694892"/>
    </source>
</evidence>
<accession>A0A974CUV4</accession>
<dbReference type="AlphaFoldDB" id="A0A974CUV4"/>
<evidence type="ECO:0000313" key="1">
    <source>
        <dbReference type="EMBL" id="OCT80258.1"/>
    </source>
</evidence>